<sequence>MTGEAGHAPTAVFAARLDRAMRTRVDGETGRAWTNRSLSEALKQRGHAASHAKIGRLRRAESQPDFADIEALAAALEVPVRYFFPDPDDDDGERRVLAAMASSPHVRAVAMRLAEQGPISAQAAEAIISIMEQVQRLDNDRPGG</sequence>
<dbReference type="EMBL" id="BSDI01000019">
    <property type="protein sequence ID" value="GLH98826.1"/>
    <property type="molecule type" value="Genomic_DNA"/>
</dbReference>
<gene>
    <name evidence="2" type="ORF">Pa4123_41010</name>
</gene>
<comment type="caution">
    <text evidence="2">The sequence shown here is derived from an EMBL/GenBank/DDBJ whole genome shotgun (WGS) entry which is preliminary data.</text>
</comment>
<proteinExistence type="predicted"/>
<evidence type="ECO:0000313" key="3">
    <source>
        <dbReference type="Proteomes" id="UP001144280"/>
    </source>
</evidence>
<organism evidence="2 3">
    <name type="scientific">Phytohabitans aurantiacus</name>
    <dbReference type="NCBI Taxonomy" id="3016789"/>
    <lineage>
        <taxon>Bacteria</taxon>
        <taxon>Bacillati</taxon>
        <taxon>Actinomycetota</taxon>
        <taxon>Actinomycetes</taxon>
        <taxon>Micromonosporales</taxon>
        <taxon>Micromonosporaceae</taxon>
    </lineage>
</organism>
<dbReference type="PROSITE" id="PS50943">
    <property type="entry name" value="HTH_CROC1"/>
    <property type="match status" value="1"/>
</dbReference>
<dbReference type="Proteomes" id="UP001144280">
    <property type="component" value="Unassembled WGS sequence"/>
</dbReference>
<dbReference type="RefSeq" id="WP_281898059.1">
    <property type="nucleotide sequence ID" value="NZ_BSDI01000019.1"/>
</dbReference>
<feature type="domain" description="HTH cro/C1-type" evidence="1">
    <location>
        <begin position="50"/>
        <end position="83"/>
    </location>
</feature>
<name>A0ABQ5QYW9_9ACTN</name>
<reference evidence="2" key="1">
    <citation type="submission" date="2022-12" db="EMBL/GenBank/DDBJ databases">
        <title>New Phytohabitans aurantiacus sp. RD004123 nov., an actinomycete isolated from soil.</title>
        <authorList>
            <person name="Triningsih D.W."/>
            <person name="Harunari E."/>
            <person name="Igarashi Y."/>
        </authorList>
    </citation>
    <scope>NUCLEOTIDE SEQUENCE</scope>
    <source>
        <strain evidence="2">RD004123</strain>
    </source>
</reference>
<keyword evidence="3" id="KW-1185">Reference proteome</keyword>
<protein>
    <recommendedName>
        <fullName evidence="1">HTH cro/C1-type domain-containing protein</fullName>
    </recommendedName>
</protein>
<dbReference type="InterPro" id="IPR010982">
    <property type="entry name" value="Lambda_DNA-bd_dom_sf"/>
</dbReference>
<evidence type="ECO:0000259" key="1">
    <source>
        <dbReference type="PROSITE" id="PS50943"/>
    </source>
</evidence>
<dbReference type="Gene3D" id="1.10.260.40">
    <property type="entry name" value="lambda repressor-like DNA-binding domains"/>
    <property type="match status" value="1"/>
</dbReference>
<dbReference type="InterPro" id="IPR001387">
    <property type="entry name" value="Cro/C1-type_HTH"/>
</dbReference>
<accession>A0ABQ5QYW9</accession>
<evidence type="ECO:0000313" key="2">
    <source>
        <dbReference type="EMBL" id="GLH98826.1"/>
    </source>
</evidence>